<dbReference type="RefSeq" id="WP_386738599.1">
    <property type="nucleotide sequence ID" value="NZ_JBHSMG010000001.1"/>
</dbReference>
<proteinExistence type="predicted"/>
<dbReference type="EMBL" id="JBHSMG010000001">
    <property type="protein sequence ID" value="MFC5500992.1"/>
    <property type="molecule type" value="Genomic_DNA"/>
</dbReference>
<evidence type="ECO:0000256" key="1">
    <source>
        <dbReference type="SAM" id="Phobius"/>
    </source>
</evidence>
<evidence type="ECO:0000313" key="2">
    <source>
        <dbReference type="EMBL" id="MFC5500992.1"/>
    </source>
</evidence>
<feature type="transmembrane region" description="Helical" evidence="1">
    <location>
        <begin position="144"/>
        <end position="166"/>
    </location>
</feature>
<gene>
    <name evidence="2" type="ORF">ACFPJ4_01925</name>
</gene>
<keyword evidence="1" id="KW-1133">Transmembrane helix</keyword>
<protein>
    <recommendedName>
        <fullName evidence="4">DUF4386 family protein</fullName>
    </recommendedName>
</protein>
<feature type="transmembrane region" description="Helical" evidence="1">
    <location>
        <begin position="94"/>
        <end position="115"/>
    </location>
</feature>
<comment type="caution">
    <text evidence="2">The sequence shown here is derived from an EMBL/GenBank/DDBJ whole genome shotgun (WGS) entry which is preliminary data.</text>
</comment>
<organism evidence="2 3">
    <name type="scientific">Lysinimonas soli</name>
    <dbReference type="NCBI Taxonomy" id="1074233"/>
    <lineage>
        <taxon>Bacteria</taxon>
        <taxon>Bacillati</taxon>
        <taxon>Actinomycetota</taxon>
        <taxon>Actinomycetes</taxon>
        <taxon>Micrococcales</taxon>
        <taxon>Microbacteriaceae</taxon>
        <taxon>Lysinimonas</taxon>
    </lineage>
</organism>
<sequence>MTMPAVPLTNTPDVRRWTGIAAIVVAVLLTFEFLLHLLIGPRPELDERAALVTFFVEHHNQMLLIVLVDTVLMASIVVFLAGFRQIITHARHDLQWISDVGFGAGLVFVAVTLVGDAMEAGSALDVVNLAPDASAIRALTEGHAVMFGATGCVLLAVVSASSGYVVLASRVLPRWSGVVAWVVAGLQVFGLATIFGGTSDRDWFSSGGVGVTATATFPWVAWVVVVGIVTIQGHAGFGRHRGRVAARPDAAAP</sequence>
<accession>A0ABW0NP72</accession>
<evidence type="ECO:0008006" key="4">
    <source>
        <dbReference type="Google" id="ProtNLM"/>
    </source>
</evidence>
<reference evidence="3" key="1">
    <citation type="journal article" date="2019" name="Int. J. Syst. Evol. Microbiol.">
        <title>The Global Catalogue of Microorganisms (GCM) 10K type strain sequencing project: providing services to taxonomists for standard genome sequencing and annotation.</title>
        <authorList>
            <consortium name="The Broad Institute Genomics Platform"/>
            <consortium name="The Broad Institute Genome Sequencing Center for Infectious Disease"/>
            <person name="Wu L."/>
            <person name="Ma J."/>
        </authorList>
    </citation>
    <scope>NUCLEOTIDE SEQUENCE [LARGE SCALE GENOMIC DNA]</scope>
    <source>
        <strain evidence="3">CGMCC 4.6997</strain>
    </source>
</reference>
<keyword evidence="3" id="KW-1185">Reference proteome</keyword>
<feature type="transmembrane region" description="Helical" evidence="1">
    <location>
        <begin position="59"/>
        <end position="82"/>
    </location>
</feature>
<feature type="transmembrane region" description="Helical" evidence="1">
    <location>
        <begin position="20"/>
        <end position="39"/>
    </location>
</feature>
<name>A0ABW0NP72_9MICO</name>
<feature type="transmembrane region" description="Helical" evidence="1">
    <location>
        <begin position="178"/>
        <end position="197"/>
    </location>
</feature>
<keyword evidence="1" id="KW-0812">Transmembrane</keyword>
<dbReference type="Proteomes" id="UP001596039">
    <property type="component" value="Unassembled WGS sequence"/>
</dbReference>
<feature type="transmembrane region" description="Helical" evidence="1">
    <location>
        <begin position="217"/>
        <end position="237"/>
    </location>
</feature>
<keyword evidence="1" id="KW-0472">Membrane</keyword>
<evidence type="ECO:0000313" key="3">
    <source>
        <dbReference type="Proteomes" id="UP001596039"/>
    </source>
</evidence>